<comment type="caution">
    <text evidence="2">The sequence shown here is derived from an EMBL/GenBank/DDBJ whole genome shotgun (WGS) entry which is preliminary data.</text>
</comment>
<dbReference type="Proteomes" id="UP000034706">
    <property type="component" value="Unassembled WGS sequence"/>
</dbReference>
<name>A0A0G0P1E7_9BACT</name>
<accession>A0A0G0P1E7</accession>
<dbReference type="EMBL" id="LBVT01000010">
    <property type="protein sequence ID" value="KKQ91949.1"/>
    <property type="molecule type" value="Genomic_DNA"/>
</dbReference>
<evidence type="ECO:0000256" key="1">
    <source>
        <dbReference type="SAM" id="SignalP"/>
    </source>
</evidence>
<gene>
    <name evidence="2" type="ORF">UT16_C0010G0002</name>
</gene>
<protein>
    <submittedName>
        <fullName evidence="2">Uncharacterized protein</fullName>
    </submittedName>
</protein>
<keyword evidence="1" id="KW-0732">Signal</keyword>
<evidence type="ECO:0000313" key="2">
    <source>
        <dbReference type="EMBL" id="KKQ91949.1"/>
    </source>
</evidence>
<sequence length="274" mass="30889">MMKKIFLILAVFALSATGLLSAYGDTPDQSRQWQPISEISTFECDIILNASKKPCARTLENADAFVLLKNLIIVRFQSGDEWYYSYGGNYSYGGSGKGFPLKISVISDEPSIILQAAKETYYKFLEVWNRPATANELTYEELAEADGLMQAYFYLVSQLPTDAKISAIVNDIRGITARGKRYASQLENLLFPLGNSNLLADFYDFYIHEVGEDISRDEDKPNDEEKLAALQKLINVLWNAPPLRHFTLSSSARDLLEKNDPAILENLIKRGLYQ</sequence>
<feature type="signal peptide" evidence="1">
    <location>
        <begin position="1"/>
        <end position="22"/>
    </location>
</feature>
<organism evidence="2 3">
    <name type="scientific">Candidatus Azambacteria bacterium GW2011_GWA2_39_10</name>
    <dbReference type="NCBI Taxonomy" id="1618611"/>
    <lineage>
        <taxon>Bacteria</taxon>
        <taxon>Candidatus Azamiibacteriota</taxon>
    </lineage>
</organism>
<feature type="chain" id="PRO_5002533804" evidence="1">
    <location>
        <begin position="23"/>
        <end position="274"/>
    </location>
</feature>
<dbReference type="AlphaFoldDB" id="A0A0G0P1E7"/>
<proteinExistence type="predicted"/>
<evidence type="ECO:0000313" key="3">
    <source>
        <dbReference type="Proteomes" id="UP000034706"/>
    </source>
</evidence>
<reference evidence="2 3" key="1">
    <citation type="journal article" date="2015" name="Nature">
        <title>rRNA introns, odd ribosomes, and small enigmatic genomes across a large radiation of phyla.</title>
        <authorList>
            <person name="Brown C.T."/>
            <person name="Hug L.A."/>
            <person name="Thomas B.C."/>
            <person name="Sharon I."/>
            <person name="Castelle C.J."/>
            <person name="Singh A."/>
            <person name="Wilkins M.J."/>
            <person name="Williams K.H."/>
            <person name="Banfield J.F."/>
        </authorList>
    </citation>
    <scope>NUCLEOTIDE SEQUENCE [LARGE SCALE GENOMIC DNA]</scope>
</reference>